<evidence type="ECO:0000256" key="11">
    <source>
        <dbReference type="ARBA" id="ARBA00022960"/>
    </source>
</evidence>
<reference evidence="21" key="2">
    <citation type="submission" date="2021-04" db="EMBL/GenBank/DDBJ databases">
        <authorList>
            <person name="Gilroy R."/>
        </authorList>
    </citation>
    <scope>NUCLEOTIDE SEQUENCE</scope>
    <source>
        <strain evidence="21">CHK185-1770</strain>
    </source>
</reference>
<evidence type="ECO:0000256" key="2">
    <source>
        <dbReference type="ARBA" id="ARBA00004496"/>
    </source>
</evidence>
<keyword evidence="11 17" id="KW-0133">Cell shape</keyword>
<name>A0A9D2MUG6_9FIRM</name>
<keyword evidence="7 17" id="KW-0963">Cytoplasm</keyword>
<evidence type="ECO:0000256" key="15">
    <source>
        <dbReference type="ARBA" id="ARBA00032324"/>
    </source>
</evidence>
<organism evidence="21 22">
    <name type="scientific">Candidatus Acutalibacter pullicola</name>
    <dbReference type="NCBI Taxonomy" id="2838417"/>
    <lineage>
        <taxon>Bacteria</taxon>
        <taxon>Bacillati</taxon>
        <taxon>Bacillota</taxon>
        <taxon>Clostridia</taxon>
        <taxon>Eubacteriales</taxon>
        <taxon>Acutalibacteraceae</taxon>
        <taxon>Acutalibacter</taxon>
    </lineage>
</organism>
<dbReference type="GO" id="GO:0009252">
    <property type="term" value="P:peptidoglycan biosynthetic process"/>
    <property type="evidence" value="ECO:0007669"/>
    <property type="project" value="UniProtKB-UniRule"/>
</dbReference>
<comment type="catalytic activity">
    <reaction evidence="16 17 18">
        <text>UDP-N-acetyl-alpha-D-muramoyl-L-alanine + D-glutamate + ATP = UDP-N-acetyl-alpha-D-muramoyl-L-alanyl-D-glutamate + ADP + phosphate + H(+)</text>
        <dbReference type="Rhea" id="RHEA:16429"/>
        <dbReference type="ChEBI" id="CHEBI:15378"/>
        <dbReference type="ChEBI" id="CHEBI:29986"/>
        <dbReference type="ChEBI" id="CHEBI:30616"/>
        <dbReference type="ChEBI" id="CHEBI:43474"/>
        <dbReference type="ChEBI" id="CHEBI:83898"/>
        <dbReference type="ChEBI" id="CHEBI:83900"/>
        <dbReference type="ChEBI" id="CHEBI:456216"/>
        <dbReference type="EC" id="6.3.2.9"/>
    </reaction>
</comment>
<reference evidence="21" key="1">
    <citation type="journal article" date="2021" name="PeerJ">
        <title>Extensive microbial diversity within the chicken gut microbiome revealed by metagenomics and culture.</title>
        <authorList>
            <person name="Gilroy R."/>
            <person name="Ravi A."/>
            <person name="Getino M."/>
            <person name="Pursley I."/>
            <person name="Horton D.L."/>
            <person name="Alikhan N.F."/>
            <person name="Baker D."/>
            <person name="Gharbi K."/>
            <person name="Hall N."/>
            <person name="Watson M."/>
            <person name="Adriaenssens E.M."/>
            <person name="Foster-Nyarko E."/>
            <person name="Jarju S."/>
            <person name="Secka A."/>
            <person name="Antonio M."/>
            <person name="Oren A."/>
            <person name="Chaudhuri R.R."/>
            <person name="La Ragione R."/>
            <person name="Hildebrand F."/>
            <person name="Pallen M.J."/>
        </authorList>
    </citation>
    <scope>NUCLEOTIDE SEQUENCE</scope>
    <source>
        <strain evidence="21">CHK185-1770</strain>
    </source>
</reference>
<dbReference type="SUPFAM" id="SSF51984">
    <property type="entry name" value="MurCD N-terminal domain"/>
    <property type="match status" value="1"/>
</dbReference>
<keyword evidence="9 17" id="KW-0547">Nucleotide-binding</keyword>
<accession>A0A9D2MUG6</accession>
<dbReference type="Gene3D" id="3.40.50.720">
    <property type="entry name" value="NAD(P)-binding Rossmann-like Domain"/>
    <property type="match status" value="1"/>
</dbReference>
<comment type="caution">
    <text evidence="21">The sequence shown here is derived from an EMBL/GenBank/DDBJ whole genome shotgun (WGS) entry which is preliminary data.</text>
</comment>
<dbReference type="PANTHER" id="PTHR43692">
    <property type="entry name" value="UDP-N-ACETYLMURAMOYLALANINE--D-GLUTAMATE LIGASE"/>
    <property type="match status" value="1"/>
</dbReference>
<dbReference type="Proteomes" id="UP000826793">
    <property type="component" value="Unassembled WGS sequence"/>
</dbReference>
<evidence type="ECO:0000256" key="5">
    <source>
        <dbReference type="ARBA" id="ARBA00012212"/>
    </source>
</evidence>
<dbReference type="Gene3D" id="3.90.190.20">
    <property type="entry name" value="Mur ligase, C-terminal domain"/>
    <property type="match status" value="1"/>
</dbReference>
<keyword evidence="17 18" id="KW-0131">Cell cycle</keyword>
<dbReference type="InterPro" id="IPR036565">
    <property type="entry name" value="Mur-like_cat_sf"/>
</dbReference>
<evidence type="ECO:0000256" key="8">
    <source>
        <dbReference type="ARBA" id="ARBA00022598"/>
    </source>
</evidence>
<proteinExistence type="inferred from homology"/>
<dbReference type="EMBL" id="DWXG01000015">
    <property type="protein sequence ID" value="HJB97311.1"/>
    <property type="molecule type" value="Genomic_DNA"/>
</dbReference>
<evidence type="ECO:0000259" key="19">
    <source>
        <dbReference type="Pfam" id="PF02875"/>
    </source>
</evidence>
<evidence type="ECO:0000256" key="10">
    <source>
        <dbReference type="ARBA" id="ARBA00022840"/>
    </source>
</evidence>
<keyword evidence="17 18" id="KW-0132">Cell division</keyword>
<dbReference type="GO" id="GO:0051301">
    <property type="term" value="P:cell division"/>
    <property type="evidence" value="ECO:0007669"/>
    <property type="project" value="UniProtKB-KW"/>
</dbReference>
<evidence type="ECO:0000256" key="7">
    <source>
        <dbReference type="ARBA" id="ARBA00022490"/>
    </source>
</evidence>
<dbReference type="Pfam" id="PF02875">
    <property type="entry name" value="Mur_ligase_C"/>
    <property type="match status" value="1"/>
</dbReference>
<gene>
    <name evidence="17" type="primary">murD</name>
    <name evidence="21" type="ORF">H9710_01895</name>
</gene>
<evidence type="ECO:0000256" key="14">
    <source>
        <dbReference type="ARBA" id="ARBA00030398"/>
    </source>
</evidence>
<comment type="subcellular location">
    <subcellularLocation>
        <location evidence="2 17 18">Cytoplasm</location>
    </subcellularLocation>
</comment>
<dbReference type="EC" id="6.3.2.9" evidence="5 17"/>
<comment type="similarity">
    <text evidence="4 17">Belongs to the MurCDEF family.</text>
</comment>
<dbReference type="Gene3D" id="3.40.1190.10">
    <property type="entry name" value="Mur-like, catalytic domain"/>
    <property type="match status" value="1"/>
</dbReference>
<dbReference type="PANTHER" id="PTHR43692:SF1">
    <property type="entry name" value="UDP-N-ACETYLMURAMOYLALANINE--D-GLUTAMATE LIGASE"/>
    <property type="match status" value="1"/>
</dbReference>
<evidence type="ECO:0000256" key="17">
    <source>
        <dbReference type="HAMAP-Rule" id="MF_00639"/>
    </source>
</evidence>
<evidence type="ECO:0000256" key="12">
    <source>
        <dbReference type="ARBA" id="ARBA00022984"/>
    </source>
</evidence>
<evidence type="ECO:0000259" key="20">
    <source>
        <dbReference type="Pfam" id="PF08245"/>
    </source>
</evidence>
<dbReference type="InterPro" id="IPR013221">
    <property type="entry name" value="Mur_ligase_cen"/>
</dbReference>
<evidence type="ECO:0000313" key="22">
    <source>
        <dbReference type="Proteomes" id="UP000826793"/>
    </source>
</evidence>
<evidence type="ECO:0000256" key="18">
    <source>
        <dbReference type="RuleBase" id="RU003664"/>
    </source>
</evidence>
<dbReference type="InterPro" id="IPR005762">
    <property type="entry name" value="MurD"/>
</dbReference>
<dbReference type="GO" id="GO:0071555">
    <property type="term" value="P:cell wall organization"/>
    <property type="evidence" value="ECO:0007669"/>
    <property type="project" value="UniProtKB-KW"/>
</dbReference>
<keyword evidence="10 17" id="KW-0067">ATP-binding</keyword>
<dbReference type="NCBIfam" id="TIGR01087">
    <property type="entry name" value="murD"/>
    <property type="match status" value="1"/>
</dbReference>
<dbReference type="Pfam" id="PF08245">
    <property type="entry name" value="Mur_ligase_M"/>
    <property type="match status" value="1"/>
</dbReference>
<evidence type="ECO:0000256" key="1">
    <source>
        <dbReference type="ARBA" id="ARBA00002734"/>
    </source>
</evidence>
<comment type="pathway">
    <text evidence="3 17 18">Cell wall biogenesis; peptidoglycan biosynthesis.</text>
</comment>
<evidence type="ECO:0000313" key="21">
    <source>
        <dbReference type="EMBL" id="HJB97311.1"/>
    </source>
</evidence>
<dbReference type="GO" id="GO:0008360">
    <property type="term" value="P:regulation of cell shape"/>
    <property type="evidence" value="ECO:0007669"/>
    <property type="project" value="UniProtKB-KW"/>
</dbReference>
<dbReference type="InterPro" id="IPR004101">
    <property type="entry name" value="Mur_ligase_C"/>
</dbReference>
<keyword evidence="12 17" id="KW-0573">Peptidoglycan synthesis</keyword>
<evidence type="ECO:0000256" key="9">
    <source>
        <dbReference type="ARBA" id="ARBA00022741"/>
    </source>
</evidence>
<dbReference type="SUPFAM" id="SSF53244">
    <property type="entry name" value="MurD-like peptide ligases, peptide-binding domain"/>
    <property type="match status" value="1"/>
</dbReference>
<dbReference type="GO" id="GO:0005524">
    <property type="term" value="F:ATP binding"/>
    <property type="evidence" value="ECO:0007669"/>
    <property type="project" value="UniProtKB-UniRule"/>
</dbReference>
<feature type="domain" description="Mur ligase C-terminal" evidence="19">
    <location>
        <begin position="335"/>
        <end position="455"/>
    </location>
</feature>
<dbReference type="AlphaFoldDB" id="A0A9D2MUG6"/>
<evidence type="ECO:0000256" key="4">
    <source>
        <dbReference type="ARBA" id="ARBA00010416"/>
    </source>
</evidence>
<keyword evidence="13 17" id="KW-0961">Cell wall biogenesis/degradation</keyword>
<keyword evidence="8 17" id="KW-0436">Ligase</keyword>
<dbReference type="HAMAP" id="MF_00639">
    <property type="entry name" value="MurD"/>
    <property type="match status" value="1"/>
</dbReference>
<evidence type="ECO:0000256" key="13">
    <source>
        <dbReference type="ARBA" id="ARBA00023316"/>
    </source>
</evidence>
<dbReference type="GO" id="GO:0005737">
    <property type="term" value="C:cytoplasm"/>
    <property type="evidence" value="ECO:0007669"/>
    <property type="project" value="UniProtKB-SubCell"/>
</dbReference>
<feature type="domain" description="Mur ligase central" evidence="20">
    <location>
        <begin position="141"/>
        <end position="314"/>
    </location>
</feature>
<evidence type="ECO:0000256" key="3">
    <source>
        <dbReference type="ARBA" id="ARBA00004752"/>
    </source>
</evidence>
<protein>
    <recommendedName>
        <fullName evidence="6 17">UDP-N-acetylmuramoylalanine--D-glutamate ligase</fullName>
        <ecNumber evidence="5 17">6.3.2.9</ecNumber>
    </recommendedName>
    <alternativeName>
        <fullName evidence="15 17">D-glutamic acid-adding enzyme</fullName>
    </alternativeName>
    <alternativeName>
        <fullName evidence="14 17">UDP-N-acetylmuramoyl-L-alanyl-D-glutamate synthetase</fullName>
    </alternativeName>
</protein>
<comment type="function">
    <text evidence="1 17 18">Cell wall formation. Catalyzes the addition of glutamate to the nucleotide precursor UDP-N-acetylmuramoyl-L-alanine (UMA).</text>
</comment>
<dbReference type="GO" id="GO:0008764">
    <property type="term" value="F:UDP-N-acetylmuramoylalanine-D-glutamate ligase activity"/>
    <property type="evidence" value="ECO:0007669"/>
    <property type="project" value="UniProtKB-UniRule"/>
</dbReference>
<evidence type="ECO:0000256" key="6">
    <source>
        <dbReference type="ARBA" id="ARBA00015655"/>
    </source>
</evidence>
<sequence>MRTTGPCWQGIENVPERLEVEQVNLEQFFASIKGKTVTFCGVGRSHMPVIQMFCEQGMPVSVRDKRPLEELGENGEILKKWGVSLLLGEDYLQNLSEDIIFRTPGMSYHLPELEAARARGAAVTSEMEVFFKLCPCKIYAVTGSDGKTTTTSILAALLEAQGKTVHLGGNIGKPLLPEIASIRPEDCAVVELSSFQLISMRESPDVAVVTNLSPNHLDVHKDMQEYIDAKKNILLHQDAFSRTVLNAGNEITASFAPDVRGDCWLFRRGEAVERGVWCDEEALYVQGEKLMPLSQIRIPGWHNVENYMAAIAAVWGDVEPETIRQVAATFNGVEHRAEFVRELHGVRYYNDSIATSPTRVISGMLSLFPQKIVLIAGGYDKHIPFEPLGPAVCQKVKTLILLGHTAQKIENAVKAAEEYEEGCPEILRVETMEQAVAAAAAHAQPGDIVSLSPACAAFDLYPNFEVRGRHYKELVNRLR</sequence>
<dbReference type="InterPro" id="IPR036615">
    <property type="entry name" value="Mur_ligase_C_dom_sf"/>
</dbReference>
<dbReference type="SUPFAM" id="SSF53623">
    <property type="entry name" value="MurD-like peptide ligases, catalytic domain"/>
    <property type="match status" value="1"/>
</dbReference>
<feature type="binding site" evidence="17">
    <location>
        <begin position="143"/>
        <end position="149"/>
    </location>
    <ligand>
        <name>ATP</name>
        <dbReference type="ChEBI" id="CHEBI:30616"/>
    </ligand>
</feature>
<evidence type="ECO:0000256" key="16">
    <source>
        <dbReference type="ARBA" id="ARBA00047632"/>
    </source>
</evidence>